<dbReference type="PROSITE" id="PS51201">
    <property type="entry name" value="RCK_N"/>
    <property type="match status" value="1"/>
</dbReference>
<dbReference type="InterPro" id="IPR006153">
    <property type="entry name" value="Cation/H_exchanger_TM"/>
</dbReference>
<keyword evidence="4" id="KW-0633">Potassium transport</keyword>
<evidence type="ECO:0000256" key="7">
    <source>
        <dbReference type="ARBA" id="ARBA00022989"/>
    </source>
</evidence>
<dbReference type="Gene3D" id="3.40.50.720">
    <property type="entry name" value="NAD(P)-binding Rossmann-like Domain"/>
    <property type="match status" value="1"/>
</dbReference>
<feature type="transmembrane region" description="Helical" evidence="10">
    <location>
        <begin position="180"/>
        <end position="202"/>
    </location>
</feature>
<dbReference type="AlphaFoldDB" id="A0A1I4VZM7"/>
<dbReference type="GO" id="GO:0005886">
    <property type="term" value="C:plasma membrane"/>
    <property type="evidence" value="ECO:0007669"/>
    <property type="project" value="TreeGrafter"/>
</dbReference>
<feature type="transmembrane region" description="Helical" evidence="10">
    <location>
        <begin position="54"/>
        <end position="72"/>
    </location>
</feature>
<dbReference type="Pfam" id="PF02254">
    <property type="entry name" value="TrkA_N"/>
    <property type="match status" value="1"/>
</dbReference>
<dbReference type="SUPFAM" id="SSF51735">
    <property type="entry name" value="NAD(P)-binding Rossmann-fold domains"/>
    <property type="match status" value="1"/>
</dbReference>
<keyword evidence="7 10" id="KW-1133">Transmembrane helix</keyword>
<evidence type="ECO:0000256" key="5">
    <source>
        <dbReference type="ARBA" id="ARBA00022692"/>
    </source>
</evidence>
<dbReference type="PANTHER" id="PTHR46157">
    <property type="entry name" value="K(+) EFFLUX ANTIPORTER 3, CHLOROPLASTIC"/>
    <property type="match status" value="1"/>
</dbReference>
<dbReference type="EMBL" id="FOVF01000003">
    <property type="protein sequence ID" value="SFN06764.1"/>
    <property type="molecule type" value="Genomic_DNA"/>
</dbReference>
<evidence type="ECO:0000256" key="10">
    <source>
        <dbReference type="SAM" id="Phobius"/>
    </source>
</evidence>
<sequence length="567" mass="59729">MENLVQIMLLLAAAIGVVVVFQRLHIPTSLGYLLVGVVLGPHTIGPVVSMPELAALAEFGVVFLLFTIGLNFSLPKLHALRHQVLGLGTGQVAFTTMGVGLVVWLVGLPTAAAFVFGAVFAQSSTTIISSLLKEQGEENTQHGRLGLAMSVFQDVTAVPFLVVIPVLGVSVSASVLAGSLGLALAKAVLAFALVYFAGRWLLRPLFYLVSKSGSLEMFTLAVLLVALLAAWVTNSLGLSLAFGGFLAGMMLGETEFRHQVESSVSPFRDVLLGLFFVGIGMRFNPAAIPPIWHWVALGALLIVTSKTLIVAGLVSKVGGDARMRWRTGLMLSVGGEFGLALIAIAIDSSVLDIQLGQIAISSVLLSMVVGAMLIRFNGKIADLLIKKPQEAIEDPAELPHVSGQQVVIGGYGRVGHTVAVLLHASGVPFAVFDTDPKRVMQGRADGHSVWLGDIADPALLAAIHVDRAALVVVAVDNPDMAHAAISYLNRVCPQVPVIARARDLESSSRLLAAGATHANPELIESSLRLGATALALLQVGTEEIDTIVQDVRDRGYQPVMDNQTGSS</sequence>
<organism evidence="12 13">
    <name type="scientific">Dokdonella immobilis</name>
    <dbReference type="NCBI Taxonomy" id="578942"/>
    <lineage>
        <taxon>Bacteria</taxon>
        <taxon>Pseudomonadati</taxon>
        <taxon>Pseudomonadota</taxon>
        <taxon>Gammaproteobacteria</taxon>
        <taxon>Lysobacterales</taxon>
        <taxon>Rhodanobacteraceae</taxon>
        <taxon>Dokdonella</taxon>
    </lineage>
</organism>
<evidence type="ECO:0000259" key="11">
    <source>
        <dbReference type="PROSITE" id="PS51201"/>
    </source>
</evidence>
<feature type="transmembrane region" description="Helical" evidence="10">
    <location>
        <begin position="144"/>
        <end position="168"/>
    </location>
</feature>
<dbReference type="GO" id="GO:0012505">
    <property type="term" value="C:endomembrane system"/>
    <property type="evidence" value="ECO:0007669"/>
    <property type="project" value="UniProtKB-SubCell"/>
</dbReference>
<evidence type="ECO:0000256" key="1">
    <source>
        <dbReference type="ARBA" id="ARBA00004127"/>
    </source>
</evidence>
<gene>
    <name evidence="12" type="ORF">SAMN05216289_103215</name>
</gene>
<feature type="domain" description="RCK N-terminal" evidence="11">
    <location>
        <begin position="403"/>
        <end position="523"/>
    </location>
</feature>
<evidence type="ECO:0000256" key="3">
    <source>
        <dbReference type="ARBA" id="ARBA00022449"/>
    </source>
</evidence>
<feature type="transmembrane region" description="Helical" evidence="10">
    <location>
        <begin position="291"/>
        <end position="315"/>
    </location>
</feature>
<dbReference type="FunFam" id="3.40.50.720:FF:000036">
    <property type="entry name" value="Glutathione-regulated potassium-efflux system protein KefB"/>
    <property type="match status" value="1"/>
</dbReference>
<proteinExistence type="predicted"/>
<dbReference type="OrthoDB" id="9781411at2"/>
<feature type="transmembrane region" description="Helical" evidence="10">
    <location>
        <begin position="214"/>
        <end position="232"/>
    </location>
</feature>
<dbReference type="GO" id="GO:0015297">
    <property type="term" value="F:antiporter activity"/>
    <property type="evidence" value="ECO:0007669"/>
    <property type="project" value="UniProtKB-KW"/>
</dbReference>
<dbReference type="Proteomes" id="UP000198575">
    <property type="component" value="Unassembled WGS sequence"/>
</dbReference>
<keyword evidence="5 10" id="KW-0812">Transmembrane</keyword>
<evidence type="ECO:0000313" key="13">
    <source>
        <dbReference type="Proteomes" id="UP000198575"/>
    </source>
</evidence>
<feature type="transmembrane region" description="Helical" evidence="10">
    <location>
        <begin position="358"/>
        <end position="377"/>
    </location>
</feature>
<comment type="subcellular location">
    <subcellularLocation>
        <location evidence="1">Endomembrane system</location>
        <topology evidence="1">Multi-pass membrane protein</topology>
    </subcellularLocation>
</comment>
<keyword evidence="3" id="KW-0050">Antiport</keyword>
<dbReference type="InterPro" id="IPR003148">
    <property type="entry name" value="RCK_N"/>
</dbReference>
<keyword evidence="8" id="KW-0406">Ion transport</keyword>
<feature type="transmembrane region" description="Helical" evidence="10">
    <location>
        <begin position="31"/>
        <end position="48"/>
    </location>
</feature>
<evidence type="ECO:0000256" key="4">
    <source>
        <dbReference type="ARBA" id="ARBA00022538"/>
    </source>
</evidence>
<dbReference type="GO" id="GO:1902600">
    <property type="term" value="P:proton transmembrane transport"/>
    <property type="evidence" value="ECO:0007669"/>
    <property type="project" value="InterPro"/>
</dbReference>
<dbReference type="InterPro" id="IPR038770">
    <property type="entry name" value="Na+/solute_symporter_sf"/>
</dbReference>
<keyword evidence="9 10" id="KW-0472">Membrane</keyword>
<dbReference type="Gene3D" id="1.20.1530.20">
    <property type="match status" value="1"/>
</dbReference>
<feature type="transmembrane region" description="Helical" evidence="10">
    <location>
        <begin position="6"/>
        <end position="24"/>
    </location>
</feature>
<keyword evidence="13" id="KW-1185">Reference proteome</keyword>
<dbReference type="Pfam" id="PF00999">
    <property type="entry name" value="Na_H_Exchanger"/>
    <property type="match status" value="1"/>
</dbReference>
<keyword evidence="6" id="KW-0630">Potassium</keyword>
<dbReference type="InterPro" id="IPR036291">
    <property type="entry name" value="NAD(P)-bd_dom_sf"/>
</dbReference>
<protein>
    <submittedName>
        <fullName evidence="12">Kef-type potassium/proton antiporter, CPA2 family</fullName>
    </submittedName>
</protein>
<evidence type="ECO:0000256" key="8">
    <source>
        <dbReference type="ARBA" id="ARBA00023065"/>
    </source>
</evidence>
<dbReference type="GO" id="GO:0006813">
    <property type="term" value="P:potassium ion transport"/>
    <property type="evidence" value="ECO:0007669"/>
    <property type="project" value="UniProtKB-KW"/>
</dbReference>
<dbReference type="PANTHER" id="PTHR46157:SF4">
    <property type="entry name" value="K(+) EFFLUX ANTIPORTER 3, CHLOROPLASTIC"/>
    <property type="match status" value="1"/>
</dbReference>
<evidence type="ECO:0000256" key="9">
    <source>
        <dbReference type="ARBA" id="ARBA00023136"/>
    </source>
</evidence>
<feature type="transmembrane region" description="Helical" evidence="10">
    <location>
        <begin position="112"/>
        <end position="132"/>
    </location>
</feature>
<evidence type="ECO:0000313" key="12">
    <source>
        <dbReference type="EMBL" id="SFN06764.1"/>
    </source>
</evidence>
<accession>A0A1I4VZM7</accession>
<feature type="transmembrane region" description="Helical" evidence="10">
    <location>
        <begin position="84"/>
        <end position="106"/>
    </location>
</feature>
<keyword evidence="2" id="KW-0813">Transport</keyword>
<feature type="transmembrane region" description="Helical" evidence="10">
    <location>
        <begin position="327"/>
        <end position="346"/>
    </location>
</feature>
<name>A0A1I4VZM7_9GAMM</name>
<reference evidence="12 13" key="1">
    <citation type="submission" date="2016-10" db="EMBL/GenBank/DDBJ databases">
        <authorList>
            <person name="de Groot N.N."/>
        </authorList>
    </citation>
    <scope>NUCLEOTIDE SEQUENCE [LARGE SCALE GENOMIC DNA]</scope>
    <source>
        <strain evidence="12 13">CGMCC 1.7659</strain>
    </source>
</reference>
<evidence type="ECO:0000256" key="2">
    <source>
        <dbReference type="ARBA" id="ARBA00022448"/>
    </source>
</evidence>
<evidence type="ECO:0000256" key="6">
    <source>
        <dbReference type="ARBA" id="ARBA00022958"/>
    </source>
</evidence>
<dbReference type="RefSeq" id="WP_092405028.1">
    <property type="nucleotide sequence ID" value="NZ_FOVF01000003.1"/>
</dbReference>
<dbReference type="STRING" id="578942.SAMN05216289_103215"/>